<dbReference type="GO" id="GO:0005524">
    <property type="term" value="F:ATP binding"/>
    <property type="evidence" value="ECO:0007669"/>
    <property type="project" value="UniProtKB-KW"/>
</dbReference>
<dbReference type="Proteomes" id="UP000053319">
    <property type="component" value="Unassembled WGS sequence"/>
</dbReference>
<evidence type="ECO:0000313" key="3">
    <source>
        <dbReference type="EMBL" id="EJF57277.1"/>
    </source>
</evidence>
<dbReference type="KEGG" id="dsq:DICSQDRAFT_129598"/>
<evidence type="ECO:0000256" key="2">
    <source>
        <dbReference type="ARBA" id="ARBA00022840"/>
    </source>
</evidence>
<dbReference type="GO" id="GO:0140662">
    <property type="term" value="F:ATP-dependent protein folding chaperone"/>
    <property type="evidence" value="ECO:0007669"/>
    <property type="project" value="InterPro"/>
</dbReference>
<dbReference type="GeneID" id="18834561"/>
<evidence type="ECO:0000256" key="1">
    <source>
        <dbReference type="ARBA" id="ARBA00022741"/>
    </source>
</evidence>
<organism evidence="3 4">
    <name type="scientific">Dichomitus squalens (strain LYAD-421)</name>
    <name type="common">Western red white-rot fungus</name>
    <dbReference type="NCBI Taxonomy" id="732165"/>
    <lineage>
        <taxon>Eukaryota</taxon>
        <taxon>Fungi</taxon>
        <taxon>Dikarya</taxon>
        <taxon>Basidiomycota</taxon>
        <taxon>Agaricomycotina</taxon>
        <taxon>Agaricomycetes</taxon>
        <taxon>Polyporales</taxon>
        <taxon>Polyporaceae</taxon>
        <taxon>Dichomitus</taxon>
    </lineage>
</organism>
<evidence type="ECO:0000313" key="4">
    <source>
        <dbReference type="Proteomes" id="UP000053319"/>
    </source>
</evidence>
<dbReference type="InterPro" id="IPR029048">
    <property type="entry name" value="HSP70_C_sf"/>
</dbReference>
<accession>R7SQP3</accession>
<gene>
    <name evidence="3" type="ORF">DICSQDRAFT_129598</name>
</gene>
<keyword evidence="2" id="KW-0067">ATP-binding</keyword>
<protein>
    <submittedName>
        <fullName evidence="3">Uncharacterized protein</fullName>
    </submittedName>
</protein>
<dbReference type="EMBL" id="JH719454">
    <property type="protein sequence ID" value="EJF57277.1"/>
    <property type="molecule type" value="Genomic_DNA"/>
</dbReference>
<dbReference type="InterPro" id="IPR013126">
    <property type="entry name" value="Hsp_70_fam"/>
</dbReference>
<dbReference type="HOGENOM" id="CLU_2196884_0_0_1"/>
<sequence length="108" mass="12080">MVSEAEQYAETDKACKQLVEEANKVDSICANTEKAINEFRDQIDTTEKVSKLIVELRELAVKGWAGDTSVNETQQSSLGLLQKVYEKRNVEGAALFQQPASENKEENE</sequence>
<dbReference type="Gene3D" id="1.20.1270.10">
    <property type="match status" value="1"/>
</dbReference>
<dbReference type="Pfam" id="PF00012">
    <property type="entry name" value="HSP70"/>
    <property type="match status" value="1"/>
</dbReference>
<dbReference type="RefSeq" id="XP_007370006.1">
    <property type="nucleotide sequence ID" value="XM_007369944.1"/>
</dbReference>
<reference evidence="3 4" key="1">
    <citation type="journal article" date="2012" name="Science">
        <title>The Paleozoic origin of enzymatic lignin decomposition reconstructed from 31 fungal genomes.</title>
        <authorList>
            <person name="Floudas D."/>
            <person name="Binder M."/>
            <person name="Riley R."/>
            <person name="Barry K."/>
            <person name="Blanchette R.A."/>
            <person name="Henrissat B."/>
            <person name="Martinez A.T."/>
            <person name="Otillar R."/>
            <person name="Spatafora J.W."/>
            <person name="Yadav J.S."/>
            <person name="Aerts A."/>
            <person name="Benoit I."/>
            <person name="Boyd A."/>
            <person name="Carlson A."/>
            <person name="Copeland A."/>
            <person name="Coutinho P.M."/>
            <person name="de Vries R.P."/>
            <person name="Ferreira P."/>
            <person name="Findley K."/>
            <person name="Foster B."/>
            <person name="Gaskell J."/>
            <person name="Glotzer D."/>
            <person name="Gorecki P."/>
            <person name="Heitman J."/>
            <person name="Hesse C."/>
            <person name="Hori C."/>
            <person name="Igarashi K."/>
            <person name="Jurgens J.A."/>
            <person name="Kallen N."/>
            <person name="Kersten P."/>
            <person name="Kohler A."/>
            <person name="Kuees U."/>
            <person name="Kumar T.K.A."/>
            <person name="Kuo A."/>
            <person name="LaButti K."/>
            <person name="Larrondo L.F."/>
            <person name="Lindquist E."/>
            <person name="Ling A."/>
            <person name="Lombard V."/>
            <person name="Lucas S."/>
            <person name="Lundell T."/>
            <person name="Martin R."/>
            <person name="McLaughlin D.J."/>
            <person name="Morgenstern I."/>
            <person name="Morin E."/>
            <person name="Murat C."/>
            <person name="Nagy L.G."/>
            <person name="Nolan M."/>
            <person name="Ohm R.A."/>
            <person name="Patyshakuliyeva A."/>
            <person name="Rokas A."/>
            <person name="Ruiz-Duenas F.J."/>
            <person name="Sabat G."/>
            <person name="Salamov A."/>
            <person name="Samejima M."/>
            <person name="Schmutz J."/>
            <person name="Slot J.C."/>
            <person name="St John F."/>
            <person name="Stenlid J."/>
            <person name="Sun H."/>
            <person name="Sun S."/>
            <person name="Syed K."/>
            <person name="Tsang A."/>
            <person name="Wiebenga A."/>
            <person name="Young D."/>
            <person name="Pisabarro A."/>
            <person name="Eastwood D.C."/>
            <person name="Martin F."/>
            <person name="Cullen D."/>
            <person name="Grigoriev I.V."/>
            <person name="Hibbett D.S."/>
        </authorList>
    </citation>
    <scope>NUCLEOTIDE SEQUENCE [LARGE SCALE GENOMIC DNA]</scope>
    <source>
        <strain evidence="3 4">LYAD-421 SS1</strain>
    </source>
</reference>
<dbReference type="SUPFAM" id="SSF100934">
    <property type="entry name" value="Heat shock protein 70kD (HSP70), C-terminal subdomain"/>
    <property type="match status" value="1"/>
</dbReference>
<keyword evidence="1" id="KW-0547">Nucleotide-binding</keyword>
<name>R7SQP3_DICSQ</name>
<proteinExistence type="predicted"/>
<dbReference type="AlphaFoldDB" id="R7SQP3"/>